<dbReference type="InterPro" id="IPR009015">
    <property type="entry name" value="Fucose_isomerase_N/cen_sf"/>
</dbReference>
<dbReference type="InterPro" id="IPR003762">
    <property type="entry name" value="Lara_isomerase"/>
</dbReference>
<dbReference type="AlphaFoldDB" id="A0A1G9ISZ7"/>
<dbReference type="InterPro" id="IPR004216">
    <property type="entry name" value="Fuc/Ara_isomerase_C"/>
</dbReference>
<dbReference type="EMBL" id="FNGS01000001">
    <property type="protein sequence ID" value="SDL28290.1"/>
    <property type="molecule type" value="Genomic_DNA"/>
</dbReference>
<proteinExistence type="predicted"/>
<dbReference type="GO" id="GO:0046872">
    <property type="term" value="F:metal ion binding"/>
    <property type="evidence" value="ECO:0007669"/>
    <property type="project" value="UniProtKB-KW"/>
</dbReference>
<keyword evidence="3" id="KW-0464">Manganese</keyword>
<evidence type="ECO:0000256" key="5">
    <source>
        <dbReference type="ARBA" id="ARBA00023277"/>
    </source>
</evidence>
<dbReference type="RefSeq" id="WP_093197523.1">
    <property type="nucleotide sequence ID" value="NZ_FNGS01000001.1"/>
</dbReference>
<feature type="domain" description="L-arabinose isomerase C-terminal" evidence="6">
    <location>
        <begin position="332"/>
        <end position="469"/>
    </location>
</feature>
<dbReference type="GO" id="GO:0019569">
    <property type="term" value="P:L-arabinose catabolic process to D-xylulose 5-phosphate"/>
    <property type="evidence" value="ECO:0007669"/>
    <property type="project" value="TreeGrafter"/>
</dbReference>
<keyword evidence="2" id="KW-0054">Arabinose catabolism</keyword>
<keyword evidence="5" id="KW-0119">Carbohydrate metabolism</keyword>
<keyword evidence="4 7" id="KW-0413">Isomerase</keyword>
<dbReference type="Proteomes" id="UP000198901">
    <property type="component" value="Unassembled WGS sequence"/>
</dbReference>
<dbReference type="Pfam" id="PF11762">
    <property type="entry name" value="Arabinose_Iso_C"/>
    <property type="match status" value="1"/>
</dbReference>
<keyword evidence="8" id="KW-1185">Reference proteome</keyword>
<evidence type="ECO:0000256" key="2">
    <source>
        <dbReference type="ARBA" id="ARBA00022935"/>
    </source>
</evidence>
<dbReference type="STRING" id="563176.SAMN04488090_0610"/>
<sequence length="476" mass="52356">MTAFPLRIGLFGIGLEAYWPQFDGLRERLESYLGQLSRRMERPGVTLVSLGLIDSPEKALAAGHEFRRQDVDLIFLYVTTYALSSTVLPVVRRAGVPVVVLNLAPDAAIPYEWFNQLGDRTRMTGEWLAWCSACPVPEIASVFHRSGIPFHQVTGMLENDPIAWKEIDDWIEAARAAHGMAHNRLGLMGNYYSGMLDIYSNLTLHSAVFGTHMEMVEVDRLSALRREVTAAQIRDRVALFSESFAIQDDCLPVEVERAAKTSVALDRLVAELNLGSLAYYYKGTGSIENGDAMSSVILGNSLLTARGIPVAGEYEVKNVQAMKILDLLGAGGSFTEYYAMDFRDDVVLMGHDGPGHIAIAEGKTKVRPLYVYHGKVGNGLSVEMSVKHGPVTLLSVVETVDGKIVLLAAEGESVPGPVLEIGNTNSRYRFPIGARRFVEEWNRHGPAHHCAVGIGHRVATLEKLAHLLRMTLIRVC</sequence>
<reference evidence="7 8" key="1">
    <citation type="submission" date="2016-10" db="EMBL/GenBank/DDBJ databases">
        <authorList>
            <person name="de Groot N.N."/>
        </authorList>
    </citation>
    <scope>NUCLEOTIDE SEQUENCE [LARGE SCALE GENOMIC DNA]</scope>
    <source>
        <strain evidence="7 8">DSM 21668</strain>
    </source>
</reference>
<dbReference type="GO" id="GO:0008733">
    <property type="term" value="F:L-arabinose isomerase activity"/>
    <property type="evidence" value="ECO:0007669"/>
    <property type="project" value="InterPro"/>
</dbReference>
<name>A0A1G9ISZ7_9BACT</name>
<dbReference type="InterPro" id="IPR024664">
    <property type="entry name" value="Ara_Isoase_C"/>
</dbReference>
<dbReference type="PANTHER" id="PTHR38464">
    <property type="entry name" value="L-ARABINOSE ISOMERASE"/>
    <property type="match status" value="1"/>
</dbReference>
<accession>A0A1G9ISZ7</accession>
<evidence type="ECO:0000259" key="6">
    <source>
        <dbReference type="Pfam" id="PF11762"/>
    </source>
</evidence>
<gene>
    <name evidence="7" type="ORF">SAMN04488090_0610</name>
</gene>
<dbReference type="OrthoDB" id="3194672at2"/>
<protein>
    <submittedName>
        <fullName evidence="7">L-arabinose isomerase</fullName>
    </submittedName>
</protein>
<evidence type="ECO:0000256" key="4">
    <source>
        <dbReference type="ARBA" id="ARBA00023235"/>
    </source>
</evidence>
<evidence type="ECO:0000313" key="7">
    <source>
        <dbReference type="EMBL" id="SDL28290.1"/>
    </source>
</evidence>
<evidence type="ECO:0000256" key="3">
    <source>
        <dbReference type="ARBA" id="ARBA00023211"/>
    </source>
</evidence>
<dbReference type="PANTHER" id="PTHR38464:SF1">
    <property type="entry name" value="L-ARABINOSE ISOMERASE"/>
    <property type="match status" value="1"/>
</dbReference>
<dbReference type="SUPFAM" id="SSF53743">
    <property type="entry name" value="FucI/AraA N-terminal and middle domains"/>
    <property type="match status" value="1"/>
</dbReference>
<organism evidence="7 8">
    <name type="scientific">Siphonobacter aquaeclarae</name>
    <dbReference type="NCBI Taxonomy" id="563176"/>
    <lineage>
        <taxon>Bacteria</taxon>
        <taxon>Pseudomonadati</taxon>
        <taxon>Bacteroidota</taxon>
        <taxon>Cytophagia</taxon>
        <taxon>Cytophagales</taxon>
        <taxon>Cytophagaceae</taxon>
        <taxon>Siphonobacter</taxon>
    </lineage>
</organism>
<keyword evidence="1" id="KW-0479">Metal-binding</keyword>
<dbReference type="GO" id="GO:0005829">
    <property type="term" value="C:cytosol"/>
    <property type="evidence" value="ECO:0007669"/>
    <property type="project" value="TreeGrafter"/>
</dbReference>
<evidence type="ECO:0000313" key="8">
    <source>
        <dbReference type="Proteomes" id="UP000198901"/>
    </source>
</evidence>
<evidence type="ECO:0000256" key="1">
    <source>
        <dbReference type="ARBA" id="ARBA00022723"/>
    </source>
</evidence>
<dbReference type="CDD" id="cd00578">
    <property type="entry name" value="L-fuc_L-ara-isomerases"/>
    <property type="match status" value="1"/>
</dbReference>
<dbReference type="SUPFAM" id="SSF50443">
    <property type="entry name" value="FucI/AraA C-terminal domain-like"/>
    <property type="match status" value="1"/>
</dbReference>